<proteinExistence type="predicted"/>
<sequence>MNSYNDYRKKHLRLLRKSINEVVQQKGFTSLHDLHLQQNWMYHTSQDSSWSPISKKALYSLVHSEGNPRLDTLLKFCYLLQIDCTTLLKEEDND</sequence>
<dbReference type="RefSeq" id="WP_073203066.1">
    <property type="nucleotide sequence ID" value="NZ_FRCZ01000008.1"/>
</dbReference>
<dbReference type="STRING" id="1027249.SAMN05216179_3454"/>
<keyword evidence="2" id="KW-1185">Reference proteome</keyword>
<accession>A0A1M7QQU7</accession>
<evidence type="ECO:0008006" key="3">
    <source>
        <dbReference type="Google" id="ProtNLM"/>
    </source>
</evidence>
<evidence type="ECO:0000313" key="1">
    <source>
        <dbReference type="EMBL" id="SHN33669.1"/>
    </source>
</evidence>
<gene>
    <name evidence="1" type="ORF">SAMN05216179_3454</name>
</gene>
<evidence type="ECO:0000313" key="2">
    <source>
        <dbReference type="Proteomes" id="UP000184184"/>
    </source>
</evidence>
<dbReference type="AlphaFoldDB" id="A0A1M7QQU7"/>
<dbReference type="Proteomes" id="UP000184184">
    <property type="component" value="Unassembled WGS sequence"/>
</dbReference>
<protein>
    <recommendedName>
        <fullName evidence="3">Cro/C1-type HTH DNA-binding domain-containing protein</fullName>
    </recommendedName>
</protein>
<name>A0A1M7QQU7_9BACI</name>
<reference evidence="1 2" key="1">
    <citation type="submission" date="2016-11" db="EMBL/GenBank/DDBJ databases">
        <authorList>
            <person name="Jaros S."/>
            <person name="Januszkiewicz K."/>
            <person name="Wedrychowicz H."/>
        </authorList>
    </citation>
    <scope>NUCLEOTIDE SEQUENCE [LARGE SCALE GENOMIC DNA]</scope>
    <source>
        <strain evidence="1 2">CGMCC 1.10681</strain>
    </source>
</reference>
<organism evidence="1 2">
    <name type="scientific">Gracilibacillus kekensis</name>
    <dbReference type="NCBI Taxonomy" id="1027249"/>
    <lineage>
        <taxon>Bacteria</taxon>
        <taxon>Bacillati</taxon>
        <taxon>Bacillota</taxon>
        <taxon>Bacilli</taxon>
        <taxon>Bacillales</taxon>
        <taxon>Bacillaceae</taxon>
        <taxon>Gracilibacillus</taxon>
    </lineage>
</organism>
<dbReference type="EMBL" id="FRCZ01000008">
    <property type="protein sequence ID" value="SHN33669.1"/>
    <property type="molecule type" value="Genomic_DNA"/>
</dbReference>